<dbReference type="InterPro" id="IPR051044">
    <property type="entry name" value="MAG_DAG_Lipase"/>
</dbReference>
<dbReference type="GO" id="GO:0016787">
    <property type="term" value="F:hydrolase activity"/>
    <property type="evidence" value="ECO:0007669"/>
    <property type="project" value="UniProtKB-KW"/>
</dbReference>
<dbReference type="PANTHER" id="PTHR11614">
    <property type="entry name" value="PHOSPHOLIPASE-RELATED"/>
    <property type="match status" value="1"/>
</dbReference>
<feature type="domain" description="Serine aminopeptidase S33" evidence="1">
    <location>
        <begin position="66"/>
        <end position="197"/>
    </location>
</feature>
<organism evidence="2 3">
    <name type="scientific">Pseudomonas fluorescens</name>
    <dbReference type="NCBI Taxonomy" id="294"/>
    <lineage>
        <taxon>Bacteria</taxon>
        <taxon>Pseudomonadati</taxon>
        <taxon>Pseudomonadota</taxon>
        <taxon>Gammaproteobacteria</taxon>
        <taxon>Pseudomonadales</taxon>
        <taxon>Pseudomonadaceae</taxon>
        <taxon>Pseudomonas</taxon>
    </lineage>
</organism>
<name>A0A1T2Y2S0_PSEFL</name>
<dbReference type="Pfam" id="PF12146">
    <property type="entry name" value="Hydrolase_4"/>
    <property type="match status" value="1"/>
</dbReference>
<dbReference type="Gene3D" id="3.40.50.1820">
    <property type="entry name" value="alpha/beta hydrolase"/>
    <property type="match status" value="1"/>
</dbReference>
<dbReference type="EMBL" id="MSDF01000052">
    <property type="protein sequence ID" value="OPA86354.1"/>
    <property type="molecule type" value="Genomic_DNA"/>
</dbReference>
<evidence type="ECO:0000313" key="2">
    <source>
        <dbReference type="EMBL" id="OPA86354.1"/>
    </source>
</evidence>
<dbReference type="InterPro" id="IPR022742">
    <property type="entry name" value="Hydrolase_4"/>
</dbReference>
<reference evidence="2 3" key="1">
    <citation type="submission" date="2016-12" db="EMBL/GenBank/DDBJ databases">
        <title>Draft genome sequences of seven strains of Pseudomonas fluorescens that produce 4-formylaminooxyvinylglycine.</title>
        <authorList>
            <person name="Okrent R.A."/>
            <person name="Manning V.A."/>
            <person name="Trippe K.M."/>
        </authorList>
    </citation>
    <scope>NUCLEOTIDE SEQUENCE [LARGE SCALE GENOMIC DNA]</scope>
    <source>
        <strain evidence="2 3">P5A</strain>
    </source>
</reference>
<dbReference type="Proteomes" id="UP000190965">
    <property type="component" value="Unassembled WGS sequence"/>
</dbReference>
<protein>
    <submittedName>
        <fullName evidence="2">Alpha/beta hydrolase</fullName>
    </submittedName>
</protein>
<proteinExistence type="predicted"/>
<gene>
    <name evidence="2" type="ORF">BFW87_25445</name>
</gene>
<evidence type="ECO:0000259" key="1">
    <source>
        <dbReference type="Pfam" id="PF12146"/>
    </source>
</evidence>
<comment type="caution">
    <text evidence="2">The sequence shown here is derived from an EMBL/GenBank/DDBJ whole genome shotgun (WGS) entry which is preliminary data.</text>
</comment>
<accession>A0A1T2Y2S0</accession>
<dbReference type="InterPro" id="IPR029058">
    <property type="entry name" value="AB_hydrolase_fold"/>
</dbReference>
<dbReference type="SUPFAM" id="SSF53474">
    <property type="entry name" value="alpha/beta-Hydrolases"/>
    <property type="match status" value="1"/>
</dbReference>
<dbReference type="AlphaFoldDB" id="A0A1T2Y2S0"/>
<keyword evidence="2" id="KW-0378">Hydrolase</keyword>
<evidence type="ECO:0000313" key="3">
    <source>
        <dbReference type="Proteomes" id="UP000190965"/>
    </source>
</evidence>
<sequence length="383" mass="43212">MAVSLAGCARPPAQIVQPAPASFADYRQQTLTHIERDRNFLNSDHTLELNWNVPREWIPEQPNARGVLLVHGLGDSPGSFLDVAKQLASEGYRVRTVLLPGHGTKPADMLEASLDDWRRTVEQQVALLSKEVDFVYLGGFSTGANLVVDYAMDDQSIAGLLLFSPAFKSNLFIDWMTPWLATVKPWLRQPTGTTPQQTPMRYQNVPTYGFAQYYLSSTAVRSKLASREFLRPVLVVSAAHDSVVDVAFVRDTFNRRFPNPASRMIWYGDLAKELQSPRMLVRSDRLPAEKISQFSHMGVLFSPDNPQYGRQGSERLCNNGQSETAYQKCQSGDPVWYSEWGYRELGRVHARLTYNPYFAWQSQIMTQVLEAGIAQQSQAETTR</sequence>